<comment type="caution">
    <text evidence="2">The sequence shown here is derived from an EMBL/GenBank/DDBJ whole genome shotgun (WGS) entry which is preliminary data.</text>
</comment>
<keyword evidence="3" id="KW-1185">Reference proteome</keyword>
<gene>
    <name evidence="2" type="ORF">D3877_22035</name>
</gene>
<protein>
    <submittedName>
        <fullName evidence="2">Uncharacterized protein</fullName>
    </submittedName>
</protein>
<evidence type="ECO:0000313" key="3">
    <source>
        <dbReference type="Proteomes" id="UP000283458"/>
    </source>
</evidence>
<dbReference type="AlphaFoldDB" id="A0A418VSI2"/>
<sequence length="87" mass="8991">MMGVMTPVLRFDHCDNIGRIIMIGGVSSSTPSYSPQQLQAAASQVAKVDSDGDNDATESASVKAKESGGAPSLPTDPNRGRNLNISA</sequence>
<evidence type="ECO:0000256" key="1">
    <source>
        <dbReference type="SAM" id="MobiDB-lite"/>
    </source>
</evidence>
<reference evidence="2 3" key="1">
    <citation type="submission" date="2018-09" db="EMBL/GenBank/DDBJ databases">
        <authorList>
            <person name="Zhu H."/>
        </authorList>
    </citation>
    <scope>NUCLEOTIDE SEQUENCE [LARGE SCALE GENOMIC DNA]</scope>
    <source>
        <strain evidence="2 3">K2W22B-5</strain>
    </source>
</reference>
<accession>A0A418VSI2</accession>
<dbReference type="EMBL" id="QYUL01000003">
    <property type="protein sequence ID" value="RJF79454.1"/>
    <property type="molecule type" value="Genomic_DNA"/>
</dbReference>
<name>A0A418VSI2_9PROT</name>
<organism evidence="2 3">
    <name type="scientific">Azospirillum cavernae</name>
    <dbReference type="NCBI Taxonomy" id="2320860"/>
    <lineage>
        <taxon>Bacteria</taxon>
        <taxon>Pseudomonadati</taxon>
        <taxon>Pseudomonadota</taxon>
        <taxon>Alphaproteobacteria</taxon>
        <taxon>Rhodospirillales</taxon>
        <taxon>Azospirillaceae</taxon>
        <taxon>Azospirillum</taxon>
    </lineage>
</organism>
<feature type="compositionally biased region" description="Polar residues" evidence="1">
    <location>
        <begin position="28"/>
        <end position="42"/>
    </location>
</feature>
<proteinExistence type="predicted"/>
<dbReference type="Proteomes" id="UP000283458">
    <property type="component" value="Unassembled WGS sequence"/>
</dbReference>
<feature type="region of interest" description="Disordered" evidence="1">
    <location>
        <begin position="28"/>
        <end position="87"/>
    </location>
</feature>
<evidence type="ECO:0000313" key="2">
    <source>
        <dbReference type="EMBL" id="RJF79454.1"/>
    </source>
</evidence>